<dbReference type="PANTHER" id="PTHR41534:SF2">
    <property type="entry name" value="3-PHENYLPROPIONATE_CINNAMIC ACID DIOXYGENASE SUBUNIT BETA"/>
    <property type="match status" value="1"/>
</dbReference>
<keyword evidence="4" id="KW-0223">Dioxygenase</keyword>
<dbReference type="GeneID" id="92894114"/>
<evidence type="ECO:0000256" key="5">
    <source>
        <dbReference type="ARBA" id="ARBA00023002"/>
    </source>
</evidence>
<dbReference type="GO" id="GO:0051213">
    <property type="term" value="F:dioxygenase activity"/>
    <property type="evidence" value="ECO:0007669"/>
    <property type="project" value="UniProtKB-KW"/>
</dbReference>
<keyword evidence="3" id="KW-0058">Aromatic hydrocarbons catabolism</keyword>
<evidence type="ECO:0000256" key="4">
    <source>
        <dbReference type="ARBA" id="ARBA00022964"/>
    </source>
</evidence>
<dbReference type="RefSeq" id="WP_001056936.1">
    <property type="nucleotide sequence ID" value="NZ_JEWH01000034.1"/>
</dbReference>
<dbReference type="InterPro" id="IPR032710">
    <property type="entry name" value="NTF2-like_dom_sf"/>
</dbReference>
<comment type="pathway">
    <text evidence="1">Aromatic compound metabolism.</text>
</comment>
<keyword evidence="5" id="KW-0560">Oxidoreductase</keyword>
<sequence>MNMNLQLLNEVTAFIWAEADMLDHSEYREWLNLWNEKGIYIIPIDPNLTDYENNLNYAYDDNHMRKLRVERLENGEAISTAPKANTVRSISRVRVIQDQDDEIVLRCAQNLREFRKENLKHYTADITYHLTRDADTGFKINRKIINLVNSTDTLAGISYIL</sequence>
<evidence type="ECO:0000256" key="1">
    <source>
        <dbReference type="ARBA" id="ARBA00005211"/>
    </source>
</evidence>
<dbReference type="PANTHER" id="PTHR41534">
    <property type="entry name" value="BLR3401 PROTEIN"/>
    <property type="match status" value="1"/>
</dbReference>
<reference evidence="6 7" key="1">
    <citation type="submission" date="2014-02" db="EMBL/GenBank/DDBJ databases">
        <title>Comparative genomics and transcriptomics to identify genetic mechanisms underlying the emergence of carbapenem resistant Acinetobacter baumannii (CRAb).</title>
        <authorList>
            <person name="Harris A.D."/>
            <person name="Johnson K.J."/>
            <person name="George J."/>
            <person name="Shefchek K."/>
            <person name="Daugherty S.C."/>
            <person name="Parankush S."/>
            <person name="Sadzewicz L."/>
            <person name="Tallon L."/>
            <person name="Sengamalay N."/>
            <person name="Hazen T.H."/>
            <person name="Rasko D.A."/>
        </authorList>
    </citation>
    <scope>NUCLEOTIDE SEQUENCE [LARGE SCALE GENOMIC DNA]</scope>
    <source>
        <strain evidence="6 7">1295743</strain>
    </source>
</reference>
<dbReference type="PATRIC" id="fig|1310613.3.peg.2524"/>
<evidence type="ECO:0000256" key="2">
    <source>
        <dbReference type="ARBA" id="ARBA00009570"/>
    </source>
</evidence>
<comment type="similarity">
    <text evidence="2">Belongs to the bacterial ring-hydroxylating dioxygenase beta subunit family.</text>
</comment>
<gene>
    <name evidence="6" type="ORF">J512_2620</name>
</gene>
<dbReference type="Gene3D" id="3.10.450.50">
    <property type="match status" value="1"/>
</dbReference>
<dbReference type="EMBL" id="JEWH01000034">
    <property type="protein sequence ID" value="EXB05030.1"/>
    <property type="molecule type" value="Genomic_DNA"/>
</dbReference>
<evidence type="ECO:0000313" key="7">
    <source>
        <dbReference type="Proteomes" id="UP000020595"/>
    </source>
</evidence>
<proteinExistence type="inferred from homology"/>
<accession>A0A009HPV3</accession>
<protein>
    <submittedName>
        <fullName evidence="6">Ring hydroxylating beta subunit</fullName>
    </submittedName>
</protein>
<dbReference type="AlphaFoldDB" id="A0A009HPV3"/>
<organism evidence="6 7">
    <name type="scientific">Acinetobacter baumannii (strain 1295743)</name>
    <dbReference type="NCBI Taxonomy" id="1310613"/>
    <lineage>
        <taxon>Bacteria</taxon>
        <taxon>Pseudomonadati</taxon>
        <taxon>Pseudomonadota</taxon>
        <taxon>Gammaproteobacteria</taxon>
        <taxon>Moraxellales</taxon>
        <taxon>Moraxellaceae</taxon>
        <taxon>Acinetobacter</taxon>
        <taxon>Acinetobacter calcoaceticus/baumannii complex</taxon>
    </lineage>
</organism>
<evidence type="ECO:0000256" key="3">
    <source>
        <dbReference type="ARBA" id="ARBA00022797"/>
    </source>
</evidence>
<dbReference type="Proteomes" id="UP000020595">
    <property type="component" value="Unassembled WGS sequence"/>
</dbReference>
<dbReference type="SUPFAM" id="SSF54427">
    <property type="entry name" value="NTF2-like"/>
    <property type="match status" value="1"/>
</dbReference>
<dbReference type="Pfam" id="PF00866">
    <property type="entry name" value="Ring_hydroxyl_B"/>
    <property type="match status" value="1"/>
</dbReference>
<dbReference type="GO" id="GO:0019380">
    <property type="term" value="P:3-phenylpropionate catabolic process"/>
    <property type="evidence" value="ECO:0007669"/>
    <property type="project" value="TreeGrafter"/>
</dbReference>
<dbReference type="InterPro" id="IPR000391">
    <property type="entry name" value="Rng_hydr_dOase-bsu"/>
</dbReference>
<name>A0A009HPV3_ACIB9</name>
<evidence type="ECO:0000313" key="6">
    <source>
        <dbReference type="EMBL" id="EXB05030.1"/>
    </source>
</evidence>
<comment type="caution">
    <text evidence="6">The sequence shown here is derived from an EMBL/GenBank/DDBJ whole genome shotgun (WGS) entry which is preliminary data.</text>
</comment>